<proteinExistence type="predicted"/>
<sequence>MIKLKIKNFGPIKDGYQDNDGWFEVNKVTVFIGNQGSGKSTLAKLISSFIWLEKALVRGDVKASNISFNYFIELIEFHRIENYLFADTKIEYKGVSYHIVYAENSVSAIKLNNKSVKQPKIMYVPAERNFLSSITNINKVSDLIVGSLKNYSVEFRNAQLSHKGKPIELPINDTKVVYDPKEDENYLEFDGGKRLKLSDASSGFHSIVPLYWVTKYLIEFVKQGEKKLLELLSTDQTIRRNNELKELNKLELDEKTIRTKEKRINEKYVSRYFVNIVEEPEQNLFPSSQRLLLNSLLAYNNGSNMLIMTTHSPYLINYLTLAVEADKVKDKVKKSSSELKNRLDKIVPLNSTLNGNTLVVYQLEETNGIITKLETYKGLPSDKNYLNDVLAESNELFSNLLDIEDELCQ</sequence>
<evidence type="ECO:0000313" key="3">
    <source>
        <dbReference type="Proteomes" id="UP000184121"/>
    </source>
</evidence>
<accession>A0A1M7JHS8</accession>
<dbReference type="Pfam" id="PF13476">
    <property type="entry name" value="AAA_23"/>
    <property type="match status" value="1"/>
</dbReference>
<evidence type="ECO:0000259" key="1">
    <source>
        <dbReference type="Pfam" id="PF13476"/>
    </source>
</evidence>
<dbReference type="InterPro" id="IPR027417">
    <property type="entry name" value="P-loop_NTPase"/>
</dbReference>
<dbReference type="OrthoDB" id="1098190at2"/>
<dbReference type="SUPFAM" id="SSF52540">
    <property type="entry name" value="P-loop containing nucleoside triphosphate hydrolases"/>
    <property type="match status" value="1"/>
</dbReference>
<protein>
    <submittedName>
        <fullName evidence="2">AAA domain-containing protein</fullName>
    </submittedName>
</protein>
<feature type="domain" description="Rad50/SbcC-type AAA" evidence="1">
    <location>
        <begin position="3"/>
        <end position="266"/>
    </location>
</feature>
<dbReference type="InterPro" id="IPR038729">
    <property type="entry name" value="Rad50/SbcC_AAA"/>
</dbReference>
<dbReference type="RefSeq" id="WP_072974248.1">
    <property type="nucleotide sequence ID" value="NZ_FRBY01000005.1"/>
</dbReference>
<dbReference type="AlphaFoldDB" id="A0A1M7JHS8"/>
<dbReference type="Gene3D" id="3.40.50.300">
    <property type="entry name" value="P-loop containing nucleotide triphosphate hydrolases"/>
    <property type="match status" value="1"/>
</dbReference>
<dbReference type="Proteomes" id="UP000184121">
    <property type="component" value="Unassembled WGS sequence"/>
</dbReference>
<gene>
    <name evidence="2" type="ORF">SAMN05444366_3356</name>
</gene>
<name>A0A1M7JHS8_9FLAO</name>
<dbReference type="STRING" id="29534.SAMN05444366_3356"/>
<dbReference type="EMBL" id="FRBY01000005">
    <property type="protein sequence ID" value="SHM52363.1"/>
    <property type="molecule type" value="Genomic_DNA"/>
</dbReference>
<dbReference type="InterPro" id="IPR051396">
    <property type="entry name" value="Bact_Antivir_Def_Nuclease"/>
</dbReference>
<reference evidence="3" key="1">
    <citation type="submission" date="2016-11" db="EMBL/GenBank/DDBJ databases">
        <authorList>
            <person name="Varghese N."/>
            <person name="Submissions S."/>
        </authorList>
    </citation>
    <scope>NUCLEOTIDE SEQUENCE [LARGE SCALE GENOMIC DNA]</scope>
    <source>
        <strain evidence="3">DSM 1811</strain>
    </source>
</reference>
<evidence type="ECO:0000313" key="2">
    <source>
        <dbReference type="EMBL" id="SHM52363.1"/>
    </source>
</evidence>
<dbReference type="PANTHER" id="PTHR43581:SF4">
    <property type="entry name" value="ATP_GTP PHOSPHATASE"/>
    <property type="match status" value="1"/>
</dbReference>
<keyword evidence="3" id="KW-1185">Reference proteome</keyword>
<dbReference type="GO" id="GO:0016887">
    <property type="term" value="F:ATP hydrolysis activity"/>
    <property type="evidence" value="ECO:0007669"/>
    <property type="project" value="InterPro"/>
</dbReference>
<organism evidence="2 3">
    <name type="scientific">Flavobacterium saccharophilum</name>
    <dbReference type="NCBI Taxonomy" id="29534"/>
    <lineage>
        <taxon>Bacteria</taxon>
        <taxon>Pseudomonadati</taxon>
        <taxon>Bacteroidota</taxon>
        <taxon>Flavobacteriia</taxon>
        <taxon>Flavobacteriales</taxon>
        <taxon>Flavobacteriaceae</taxon>
        <taxon>Flavobacterium</taxon>
    </lineage>
</organism>
<dbReference type="PANTHER" id="PTHR43581">
    <property type="entry name" value="ATP/GTP PHOSPHATASE"/>
    <property type="match status" value="1"/>
</dbReference>
<dbReference type="GO" id="GO:0006302">
    <property type="term" value="P:double-strand break repair"/>
    <property type="evidence" value="ECO:0007669"/>
    <property type="project" value="InterPro"/>
</dbReference>